<keyword evidence="6" id="KW-1185">Reference proteome</keyword>
<dbReference type="PROSITE" id="PS50005">
    <property type="entry name" value="TPR"/>
    <property type="match status" value="2"/>
</dbReference>
<name>A0ABS8U8F4_9SPHI</name>
<dbReference type="PANTHER" id="PTHR44858">
    <property type="entry name" value="TETRATRICOPEPTIDE REPEAT PROTEIN 6"/>
    <property type="match status" value="1"/>
</dbReference>
<evidence type="ECO:0000256" key="1">
    <source>
        <dbReference type="ARBA" id="ARBA00022737"/>
    </source>
</evidence>
<dbReference type="InterPro" id="IPR011990">
    <property type="entry name" value="TPR-like_helical_dom_sf"/>
</dbReference>
<comment type="caution">
    <text evidence="5">The sequence shown here is derived from an EMBL/GenBank/DDBJ whole genome shotgun (WGS) entry which is preliminary data.</text>
</comment>
<feature type="repeat" description="TPR" evidence="3">
    <location>
        <begin position="28"/>
        <end position="61"/>
    </location>
</feature>
<keyword evidence="4" id="KW-0732">Signal</keyword>
<dbReference type="SUPFAM" id="SSF48452">
    <property type="entry name" value="TPR-like"/>
    <property type="match status" value="1"/>
</dbReference>
<gene>
    <name evidence="5" type="ORF">LT679_16745</name>
</gene>
<dbReference type="Proteomes" id="UP001199919">
    <property type="component" value="Unassembled WGS sequence"/>
</dbReference>
<keyword evidence="1" id="KW-0677">Repeat</keyword>
<dbReference type="Gene3D" id="1.25.40.10">
    <property type="entry name" value="Tetratricopeptide repeat domain"/>
    <property type="match status" value="1"/>
</dbReference>
<proteinExistence type="predicted"/>
<dbReference type="InterPro" id="IPR019734">
    <property type="entry name" value="TPR_rpt"/>
</dbReference>
<feature type="signal peptide" evidence="4">
    <location>
        <begin position="1"/>
        <end position="23"/>
    </location>
</feature>
<dbReference type="InterPro" id="IPR050498">
    <property type="entry name" value="Ycf3"/>
</dbReference>
<dbReference type="EMBL" id="JAJPWV010000006">
    <property type="protein sequence ID" value="MCD8742259.1"/>
    <property type="molecule type" value="Genomic_DNA"/>
</dbReference>
<evidence type="ECO:0000256" key="3">
    <source>
        <dbReference type="PROSITE-ProRule" id="PRU00339"/>
    </source>
</evidence>
<dbReference type="RefSeq" id="WP_232178818.1">
    <property type="nucleotide sequence ID" value="NZ_JAJPWV010000006.1"/>
</dbReference>
<organism evidence="5 6">
    <name type="scientific">Mucilaginibacter roseus</name>
    <dbReference type="NCBI Taxonomy" id="1528868"/>
    <lineage>
        <taxon>Bacteria</taxon>
        <taxon>Pseudomonadati</taxon>
        <taxon>Bacteroidota</taxon>
        <taxon>Sphingobacteriia</taxon>
        <taxon>Sphingobacteriales</taxon>
        <taxon>Sphingobacteriaceae</taxon>
        <taxon>Mucilaginibacter</taxon>
    </lineage>
</organism>
<evidence type="ECO:0000313" key="6">
    <source>
        <dbReference type="Proteomes" id="UP001199919"/>
    </source>
</evidence>
<dbReference type="PROSITE" id="PS50293">
    <property type="entry name" value="TPR_REGION"/>
    <property type="match status" value="1"/>
</dbReference>
<keyword evidence="2 3" id="KW-0802">TPR repeat</keyword>
<protein>
    <submittedName>
        <fullName evidence="5">Tetratricopeptide repeat protein</fullName>
    </submittedName>
</protein>
<sequence length="337" mass="37745">MTKLSHIVAAFAVLLVFNLTANAQNVTAKALIDEGMDLHDKGQYKQAIQKYTEALKIEPGNTDAPIELANSYISSGDYTQAASILDKLIISAKQPIGDAYNLRALLYVRNKQSQKAIETYKAGIKNDPGNAALYLSLASLYYNESNNAEAEKYAAEGLKKDYKDVGLHRMYATIMYGQHKYVQGIMASCNVLLLEPNSENAKYVLNHINTGFADAAAAQTTYQSGKYAQAEQFLKKTVVNTSNYSENVSKAFVFELRLGEIFKGVGAISQSIKAPKDFFWSFYADYFYSLEQAGHLPVFIQYISQRNLTAKELSWFKDNQDKVKAFNTWYISTARKY</sequence>
<evidence type="ECO:0000313" key="5">
    <source>
        <dbReference type="EMBL" id="MCD8742259.1"/>
    </source>
</evidence>
<evidence type="ECO:0000256" key="4">
    <source>
        <dbReference type="SAM" id="SignalP"/>
    </source>
</evidence>
<dbReference type="PANTHER" id="PTHR44858:SF1">
    <property type="entry name" value="UDP-N-ACETYLGLUCOSAMINE--PEPTIDE N-ACETYLGLUCOSAMINYLTRANSFERASE SPINDLY-RELATED"/>
    <property type="match status" value="1"/>
</dbReference>
<feature type="repeat" description="TPR" evidence="3">
    <location>
        <begin position="97"/>
        <end position="130"/>
    </location>
</feature>
<evidence type="ECO:0000256" key="2">
    <source>
        <dbReference type="ARBA" id="ARBA00022803"/>
    </source>
</evidence>
<reference evidence="5 6" key="1">
    <citation type="submission" date="2021-12" db="EMBL/GenBank/DDBJ databases">
        <title>Mucilaginibacter roseus genome.</title>
        <authorList>
            <person name="Ferreira J.R."/>
            <person name="Newman J.D."/>
        </authorList>
    </citation>
    <scope>NUCLEOTIDE SEQUENCE [LARGE SCALE GENOMIC DNA]</scope>
    <source>
        <strain evidence="5 6">LMG 28454</strain>
    </source>
</reference>
<feature type="chain" id="PRO_5046113306" evidence="4">
    <location>
        <begin position="24"/>
        <end position="337"/>
    </location>
</feature>
<dbReference type="SMART" id="SM00028">
    <property type="entry name" value="TPR"/>
    <property type="match status" value="4"/>
</dbReference>
<dbReference type="Pfam" id="PF14559">
    <property type="entry name" value="TPR_19"/>
    <property type="match status" value="2"/>
</dbReference>
<accession>A0ABS8U8F4</accession>